<dbReference type="NCBIfam" id="TIGR00074">
    <property type="entry name" value="hypC_hupF"/>
    <property type="match status" value="1"/>
</dbReference>
<evidence type="ECO:0000313" key="3">
    <source>
        <dbReference type="Proteomes" id="UP000524246"/>
    </source>
</evidence>
<dbReference type="SUPFAM" id="SSF159127">
    <property type="entry name" value="HupF/HypC-like"/>
    <property type="match status" value="1"/>
</dbReference>
<comment type="similarity">
    <text evidence="1">Belongs to the HupF/HypC family.</text>
</comment>
<dbReference type="Proteomes" id="UP000524246">
    <property type="component" value="Unassembled WGS sequence"/>
</dbReference>
<organism evidence="2 3">
    <name type="scientific">SAR324 cluster bacterium</name>
    <dbReference type="NCBI Taxonomy" id="2024889"/>
    <lineage>
        <taxon>Bacteria</taxon>
        <taxon>Deltaproteobacteria</taxon>
        <taxon>SAR324 cluster</taxon>
    </lineage>
</organism>
<dbReference type="InterPro" id="IPR019812">
    <property type="entry name" value="Hydgase_assmbl_chp_CS"/>
</dbReference>
<dbReference type="PANTHER" id="PTHR35177:SF2">
    <property type="entry name" value="HYDROGENASE MATURATION FACTOR HYBG"/>
    <property type="match status" value="1"/>
</dbReference>
<name>A0A7X9FTB0_9DELT</name>
<dbReference type="GO" id="GO:0005506">
    <property type="term" value="F:iron ion binding"/>
    <property type="evidence" value="ECO:0007669"/>
    <property type="project" value="TreeGrafter"/>
</dbReference>
<evidence type="ECO:0000313" key="2">
    <source>
        <dbReference type="EMBL" id="NMC63736.1"/>
    </source>
</evidence>
<gene>
    <name evidence="2" type="ORF">GYA55_11290</name>
</gene>
<evidence type="ECO:0000256" key="1">
    <source>
        <dbReference type="ARBA" id="ARBA00006018"/>
    </source>
</evidence>
<dbReference type="AlphaFoldDB" id="A0A7X9FTB0"/>
<dbReference type="InterPro" id="IPR001109">
    <property type="entry name" value="Hydrogenase_HupF/HypC"/>
</dbReference>
<dbReference type="EMBL" id="JAAZON010000515">
    <property type="protein sequence ID" value="NMC63736.1"/>
    <property type="molecule type" value="Genomic_DNA"/>
</dbReference>
<reference evidence="2 3" key="1">
    <citation type="journal article" date="2020" name="Biotechnol. Biofuels">
        <title>New insights from the biogas microbiome by comprehensive genome-resolved metagenomics of nearly 1600 species originating from multiple anaerobic digesters.</title>
        <authorList>
            <person name="Campanaro S."/>
            <person name="Treu L."/>
            <person name="Rodriguez-R L.M."/>
            <person name="Kovalovszki A."/>
            <person name="Ziels R.M."/>
            <person name="Maus I."/>
            <person name="Zhu X."/>
            <person name="Kougias P.G."/>
            <person name="Basile A."/>
            <person name="Luo G."/>
            <person name="Schluter A."/>
            <person name="Konstantinidis K.T."/>
            <person name="Angelidaki I."/>
        </authorList>
    </citation>
    <scope>NUCLEOTIDE SEQUENCE [LARGE SCALE GENOMIC DNA]</scope>
    <source>
        <strain evidence="2">AS27yjCOA_65</strain>
    </source>
</reference>
<dbReference type="GO" id="GO:0051604">
    <property type="term" value="P:protein maturation"/>
    <property type="evidence" value="ECO:0007669"/>
    <property type="project" value="TreeGrafter"/>
</dbReference>
<dbReference type="Pfam" id="PF01455">
    <property type="entry name" value="HupF_HypC"/>
    <property type="match status" value="1"/>
</dbReference>
<dbReference type="GO" id="GO:1902670">
    <property type="term" value="F:carbon dioxide binding"/>
    <property type="evidence" value="ECO:0007669"/>
    <property type="project" value="TreeGrafter"/>
</dbReference>
<dbReference type="Gene3D" id="2.30.30.140">
    <property type="match status" value="1"/>
</dbReference>
<dbReference type="PRINTS" id="PR00445">
    <property type="entry name" value="HUPFHYPC"/>
</dbReference>
<comment type="caution">
    <text evidence="2">The sequence shown here is derived from an EMBL/GenBank/DDBJ whole genome shotgun (WGS) entry which is preliminary data.</text>
</comment>
<dbReference type="PROSITE" id="PS01097">
    <property type="entry name" value="HUPF_HYPC"/>
    <property type="match status" value="1"/>
</dbReference>
<proteinExistence type="inferred from homology"/>
<protein>
    <submittedName>
        <fullName evidence="2">HypC/HybG/HupF family hydrogenase formation chaperone</fullName>
    </submittedName>
</protein>
<dbReference type="PANTHER" id="PTHR35177">
    <property type="entry name" value="HYDROGENASE MATURATION FACTOR HYBG"/>
    <property type="match status" value="1"/>
</dbReference>
<accession>A0A7X9FTB0</accession>
<sequence length="78" mass="8701">MCLAVPMQLKSIDKHTRKGVAHLAGVKYDVDLSLLEDVKEGGYIIVHAGFAIEQLNEKEAEERIALFKELALHNDKKA</sequence>